<dbReference type="OrthoDB" id="9342687at2"/>
<evidence type="ECO:0000256" key="3">
    <source>
        <dbReference type="ARBA" id="ARBA00022692"/>
    </source>
</evidence>
<dbReference type="HOGENOM" id="CLU_120964_1_0_11"/>
<dbReference type="GeneID" id="67387862"/>
<comment type="subcellular location">
    <subcellularLocation>
        <location evidence="1">Cell membrane</location>
        <topology evidence="1">Multi-pass membrane protein</topology>
    </subcellularLocation>
</comment>
<feature type="transmembrane region" description="Helical" evidence="6">
    <location>
        <begin position="37"/>
        <end position="59"/>
    </location>
</feature>
<evidence type="ECO:0000256" key="2">
    <source>
        <dbReference type="ARBA" id="ARBA00022475"/>
    </source>
</evidence>
<evidence type="ECO:0000256" key="6">
    <source>
        <dbReference type="SAM" id="Phobius"/>
    </source>
</evidence>
<dbReference type="NCBIfam" id="TIGR03954">
    <property type="entry name" value="integ_memb_HG"/>
    <property type="match status" value="1"/>
</dbReference>
<proteinExistence type="predicted"/>
<keyword evidence="9" id="KW-1185">Reference proteome</keyword>
<dbReference type="EMBL" id="AE014184">
    <property type="protein sequence ID" value="AAO44175.1"/>
    <property type="molecule type" value="Genomic_DNA"/>
</dbReference>
<accession>Q83GZ7</accession>
<keyword evidence="2" id="KW-1003">Cell membrane</keyword>
<dbReference type="InterPro" id="IPR023845">
    <property type="entry name" value="DUF3817_TM"/>
</dbReference>
<sequence length="145" mass="16300">MPKGSSEQEPVRQPVCPGDNSVLSAFRMYRAASSITGVLLILVCVEMFLKYILGVQVFALTGGALVELYHVDAPEPSGLNLSVMTLIFHGWFYVFYLWSDLYLWSKVRFGFALFIVIALGGVVPLMSFVVERYVYKKLSKRFVST</sequence>
<name>Q83GZ7_TROWT</name>
<evidence type="ECO:0000313" key="8">
    <source>
        <dbReference type="EMBL" id="AAO44175.1"/>
    </source>
</evidence>
<dbReference type="eggNOG" id="ENOG50330JN">
    <property type="taxonomic scope" value="Bacteria"/>
</dbReference>
<gene>
    <name evidence="8" type="ordered locus">TWT_078</name>
</gene>
<evidence type="ECO:0000313" key="9">
    <source>
        <dbReference type="Proteomes" id="UP000002200"/>
    </source>
</evidence>
<dbReference type="RefSeq" id="WP_011096054.1">
    <property type="nucleotide sequence ID" value="NC_004572.3"/>
</dbReference>
<feature type="transmembrane region" description="Helical" evidence="6">
    <location>
        <begin position="79"/>
        <end position="98"/>
    </location>
</feature>
<feature type="transmembrane region" description="Helical" evidence="6">
    <location>
        <begin position="110"/>
        <end position="130"/>
    </location>
</feature>
<evidence type="ECO:0000259" key="7">
    <source>
        <dbReference type="Pfam" id="PF12823"/>
    </source>
</evidence>
<keyword evidence="4 6" id="KW-1133">Transmembrane helix</keyword>
<dbReference type="AlphaFoldDB" id="Q83GZ7"/>
<protein>
    <recommendedName>
        <fullName evidence="7">DUF3817 domain-containing protein</fullName>
    </recommendedName>
</protein>
<dbReference type="STRING" id="203267.TWT_078"/>
<feature type="domain" description="DUF3817" evidence="7">
    <location>
        <begin position="27"/>
        <end position="134"/>
    </location>
</feature>
<reference evidence="8 9" key="1">
    <citation type="journal article" date="2003" name="Genome Res.">
        <title>Tropheryma whipplei twist: a human pathogenic Actinobacteria with a reduced genome.</title>
        <authorList>
            <person name="Raoult D."/>
            <person name="Ogata H."/>
            <person name="Audic S."/>
            <person name="Robert C."/>
            <person name="Suhre K."/>
            <person name="Drancourt M."/>
            <person name="Claverie J.-M."/>
        </authorList>
    </citation>
    <scope>NUCLEOTIDE SEQUENCE [LARGE SCALE GENOMIC DNA]</scope>
    <source>
        <strain evidence="8 9">Twist</strain>
    </source>
</reference>
<keyword evidence="3 6" id="KW-0812">Transmembrane</keyword>
<dbReference type="GO" id="GO:0005886">
    <property type="term" value="C:plasma membrane"/>
    <property type="evidence" value="ECO:0007669"/>
    <property type="project" value="UniProtKB-SubCell"/>
</dbReference>
<keyword evidence="5 6" id="KW-0472">Membrane</keyword>
<dbReference type="Pfam" id="PF12823">
    <property type="entry name" value="DUF3817"/>
    <property type="match status" value="1"/>
</dbReference>
<dbReference type="PANTHER" id="PTHR40077">
    <property type="entry name" value="MEMBRANE PROTEIN-RELATED"/>
    <property type="match status" value="1"/>
</dbReference>
<dbReference type="KEGG" id="twh:TWT_078"/>
<evidence type="ECO:0000256" key="4">
    <source>
        <dbReference type="ARBA" id="ARBA00022989"/>
    </source>
</evidence>
<evidence type="ECO:0000256" key="5">
    <source>
        <dbReference type="ARBA" id="ARBA00023136"/>
    </source>
</evidence>
<dbReference type="Proteomes" id="UP000002200">
    <property type="component" value="Chromosome"/>
</dbReference>
<evidence type="ECO:0000256" key="1">
    <source>
        <dbReference type="ARBA" id="ARBA00004651"/>
    </source>
</evidence>
<dbReference type="PANTHER" id="PTHR40077:SF2">
    <property type="entry name" value="MEMBRANE PROTEIN"/>
    <property type="match status" value="1"/>
</dbReference>
<organism evidence="8 9">
    <name type="scientific">Tropheryma whipplei (strain Twist)</name>
    <name type="common">Whipple's bacillus</name>
    <dbReference type="NCBI Taxonomy" id="203267"/>
    <lineage>
        <taxon>Bacteria</taxon>
        <taxon>Bacillati</taxon>
        <taxon>Actinomycetota</taxon>
        <taxon>Actinomycetes</taxon>
        <taxon>Micrococcales</taxon>
        <taxon>Tropherymataceae</taxon>
        <taxon>Tropheryma</taxon>
    </lineage>
</organism>